<evidence type="ECO:0000256" key="1">
    <source>
        <dbReference type="ARBA" id="ARBA00002778"/>
    </source>
</evidence>
<evidence type="ECO:0000313" key="14">
    <source>
        <dbReference type="Proteomes" id="UP000007879"/>
    </source>
</evidence>
<evidence type="ECO:0000256" key="2">
    <source>
        <dbReference type="ARBA" id="ARBA00004496"/>
    </source>
</evidence>
<reference evidence="14" key="1">
    <citation type="journal article" date="2010" name="Nature">
        <title>The Amphimedon queenslandica genome and the evolution of animal complexity.</title>
        <authorList>
            <person name="Srivastava M."/>
            <person name="Simakov O."/>
            <person name="Chapman J."/>
            <person name="Fahey B."/>
            <person name="Gauthier M.E."/>
            <person name="Mitros T."/>
            <person name="Richards G.S."/>
            <person name="Conaco C."/>
            <person name="Dacre M."/>
            <person name="Hellsten U."/>
            <person name="Larroux C."/>
            <person name="Putnam N.H."/>
            <person name="Stanke M."/>
            <person name="Adamska M."/>
            <person name="Darling A."/>
            <person name="Degnan S.M."/>
            <person name="Oakley T.H."/>
            <person name="Plachetzki D.C."/>
            <person name="Zhai Y."/>
            <person name="Adamski M."/>
            <person name="Calcino A."/>
            <person name="Cummins S.F."/>
            <person name="Goodstein D.M."/>
            <person name="Harris C."/>
            <person name="Jackson D.J."/>
            <person name="Leys S.P."/>
            <person name="Shu S."/>
            <person name="Woodcroft B.J."/>
            <person name="Vervoort M."/>
            <person name="Kosik K.S."/>
            <person name="Manning G."/>
            <person name="Degnan B.M."/>
            <person name="Rokhsar D.S."/>
        </authorList>
    </citation>
    <scope>NUCLEOTIDE SEQUENCE [LARGE SCALE GENOMIC DNA]</scope>
</reference>
<evidence type="ECO:0000313" key="13">
    <source>
        <dbReference type="EnsemblMetazoa" id="XP_003387134.2"/>
    </source>
</evidence>
<dbReference type="PANTHER" id="PTHR21210">
    <property type="entry name" value="TRNA (URACIL-O(2)-)-METHYLTRANSFERASE-RELATED"/>
    <property type="match status" value="1"/>
</dbReference>
<dbReference type="EC" id="2.1.1.211" evidence="11"/>
<dbReference type="InterPro" id="IPR029063">
    <property type="entry name" value="SAM-dependent_MTases_sf"/>
</dbReference>
<evidence type="ECO:0000256" key="11">
    <source>
        <dbReference type="RuleBase" id="RU368004"/>
    </source>
</evidence>
<evidence type="ECO:0000256" key="6">
    <source>
        <dbReference type="ARBA" id="ARBA00022679"/>
    </source>
</evidence>
<dbReference type="EnsemblMetazoa" id="XM_003387086.2">
    <property type="protein sequence ID" value="XP_003387134.2"/>
    <property type="gene ID" value="LOC100639695"/>
</dbReference>
<keyword evidence="6 11" id="KW-0808">Transferase</keyword>
<evidence type="ECO:0000256" key="9">
    <source>
        <dbReference type="ARBA" id="ARBA00047957"/>
    </source>
</evidence>
<feature type="zinc finger region" description="C3H1-type" evidence="10">
    <location>
        <begin position="570"/>
        <end position="600"/>
    </location>
</feature>
<evidence type="ECO:0000259" key="12">
    <source>
        <dbReference type="PROSITE" id="PS50103"/>
    </source>
</evidence>
<dbReference type="GO" id="GO:0005737">
    <property type="term" value="C:cytoplasm"/>
    <property type="evidence" value="ECO:0007669"/>
    <property type="project" value="UniProtKB-SubCell"/>
</dbReference>
<keyword evidence="10" id="KW-0479">Metal-binding</keyword>
<evidence type="ECO:0000256" key="10">
    <source>
        <dbReference type="PROSITE-ProRule" id="PRU00723"/>
    </source>
</evidence>
<dbReference type="GO" id="GO:0008270">
    <property type="term" value="F:zinc ion binding"/>
    <property type="evidence" value="ECO:0007669"/>
    <property type="project" value="UniProtKB-KW"/>
</dbReference>
<comment type="similarity">
    <text evidence="3 11">Belongs to the TRM44 family.</text>
</comment>
<name>A0AAN0IET1_AMPQE</name>
<evidence type="ECO:0000256" key="8">
    <source>
        <dbReference type="ARBA" id="ARBA00022694"/>
    </source>
</evidence>
<keyword evidence="8 11" id="KW-0819">tRNA processing</keyword>
<comment type="function">
    <text evidence="1">Probable adenosyl-L-methionine (AdoMet)-dependent tRNA (uracil-O(2)-)-methyltransferase.</text>
</comment>
<sequence length="617" mass="69502">MLCQCHASFANKMASLESEWREGEWEIIGEGGTKGDIKGFLSAINVWIYRPHVINKRVSCAVVSSLAAAPGEEQRVRLERELVAKSSNHDNGKDIVLIDEIGHIVTFIPSPAHFSYKFQYVPDVGGVNVKLGGDTCGKIILLVTASGTDCGVVHPKRVWLQSVLLPKICQWAESPLTTPTSNNEVISMKRYTSLYKELKEKYGPPLIKVWPETTDPYKFVYEDIAIATYLLVLWEEERGSAGSSRLQSFVDLGCGNGVLVYILSAEGHQGKGIDVRARRIWELLQPTATLEVAALIPSGSTRFSEFDWLIGNHSDELTPWIPVMASRSSATTKFFVLPCCTFDFDKKYSRSSCHKSQYRCYVDYIKEVSFAMGFNVMEDTMRIPSSKRICVIGQSRHYSPKDESSVERRRQEFIQSRCTKPSHTPDPPLSDGCHDDKWCDTFKPRPSIEPIRNCSTIDRSIQEDIVTMVTDAILKQTPGECIRLRDGREWNRGGSLSVSEAAATVGPVRLSLLKRECGGLNTLLRNHCQIFHVHKGSIQLRDWSKGGTEPLGPAASRKSRLWKESQSDRLYNTKLCWFHSSHPQGCPLREDECSYAHGKEELKERPLGSYRHECFEK</sequence>
<dbReference type="PROSITE" id="PS50103">
    <property type="entry name" value="ZF_C3H1"/>
    <property type="match status" value="1"/>
</dbReference>
<keyword evidence="4 11" id="KW-0963">Cytoplasm</keyword>
<reference evidence="13" key="2">
    <citation type="submission" date="2024-06" db="UniProtKB">
        <authorList>
            <consortium name="EnsemblMetazoa"/>
        </authorList>
    </citation>
    <scope>IDENTIFICATION</scope>
</reference>
<comment type="function">
    <text evidence="11">Adenosyl-L-methionine (AdoMet)-dependent tRNA (uracil-O(2)-)-methyltransferase.</text>
</comment>
<dbReference type="Proteomes" id="UP000007879">
    <property type="component" value="Unassembled WGS sequence"/>
</dbReference>
<protein>
    <recommendedName>
        <fullName evidence="11">tRNA (uracil-O(2)-)-methyltransferase</fullName>
        <ecNumber evidence="11">2.1.1.211</ecNumber>
    </recommendedName>
</protein>
<comment type="catalytic activity">
    <reaction evidence="9 11">
        <text>uridine(44) in tRNA(Ser) + S-adenosyl-L-methionine = 2'-O-methyluridine(44) in tRNA(Ser) + S-adenosyl-L-homocysteine + H(+)</text>
        <dbReference type="Rhea" id="RHEA:43100"/>
        <dbReference type="Rhea" id="RHEA-COMP:10339"/>
        <dbReference type="Rhea" id="RHEA-COMP:10340"/>
        <dbReference type="ChEBI" id="CHEBI:15378"/>
        <dbReference type="ChEBI" id="CHEBI:57856"/>
        <dbReference type="ChEBI" id="CHEBI:59789"/>
        <dbReference type="ChEBI" id="CHEBI:65315"/>
        <dbReference type="ChEBI" id="CHEBI:74478"/>
        <dbReference type="EC" id="2.1.1.211"/>
    </reaction>
</comment>
<comment type="subcellular location">
    <subcellularLocation>
        <location evidence="2 11">Cytoplasm</location>
    </subcellularLocation>
</comment>
<evidence type="ECO:0000256" key="3">
    <source>
        <dbReference type="ARBA" id="ARBA00009056"/>
    </source>
</evidence>
<dbReference type="AlphaFoldDB" id="A0AAN0IET1"/>
<keyword evidence="7 11" id="KW-0949">S-adenosyl-L-methionine</keyword>
<keyword evidence="14" id="KW-1185">Reference proteome</keyword>
<organism evidence="13 14">
    <name type="scientific">Amphimedon queenslandica</name>
    <name type="common">Sponge</name>
    <dbReference type="NCBI Taxonomy" id="400682"/>
    <lineage>
        <taxon>Eukaryota</taxon>
        <taxon>Metazoa</taxon>
        <taxon>Porifera</taxon>
        <taxon>Demospongiae</taxon>
        <taxon>Heteroscleromorpha</taxon>
        <taxon>Haplosclerida</taxon>
        <taxon>Niphatidae</taxon>
        <taxon>Amphimedon</taxon>
    </lineage>
</organism>
<feature type="domain" description="C3H1-type" evidence="12">
    <location>
        <begin position="570"/>
        <end position="600"/>
    </location>
</feature>
<evidence type="ECO:0000256" key="4">
    <source>
        <dbReference type="ARBA" id="ARBA00022490"/>
    </source>
</evidence>
<dbReference type="InterPro" id="IPR000571">
    <property type="entry name" value="Znf_CCCH"/>
</dbReference>
<keyword evidence="10" id="KW-0863">Zinc-finger</keyword>
<dbReference type="PANTHER" id="PTHR21210:SF0">
    <property type="entry name" value="TRNA (URACIL-O(2)-)-METHYLTRANSFERASE-RELATED"/>
    <property type="match status" value="1"/>
</dbReference>
<accession>A0AAN0IET1</accession>
<evidence type="ECO:0000256" key="5">
    <source>
        <dbReference type="ARBA" id="ARBA00022603"/>
    </source>
</evidence>
<dbReference type="RefSeq" id="XP_003387134.2">
    <property type="nucleotide sequence ID" value="XM_003387086.2"/>
</dbReference>
<dbReference type="GO" id="GO:0030488">
    <property type="term" value="P:tRNA methylation"/>
    <property type="evidence" value="ECO:0007669"/>
    <property type="project" value="UniProtKB-UniRule"/>
</dbReference>
<keyword evidence="10" id="KW-0862">Zinc</keyword>
<evidence type="ECO:0000256" key="7">
    <source>
        <dbReference type="ARBA" id="ARBA00022691"/>
    </source>
</evidence>
<dbReference type="GO" id="GO:0141101">
    <property type="term" value="F:tRNA(Ser) (uridine(44)-2'-O-)-methyltransferase activity"/>
    <property type="evidence" value="ECO:0007669"/>
    <property type="project" value="UniProtKB-EC"/>
</dbReference>
<keyword evidence="5 11" id="KW-0489">Methyltransferase</keyword>
<dbReference type="SUPFAM" id="SSF53335">
    <property type="entry name" value="S-adenosyl-L-methionine-dependent methyltransferases"/>
    <property type="match status" value="1"/>
</dbReference>
<dbReference type="Pfam" id="PF07757">
    <property type="entry name" value="AdoMet_MTase"/>
    <property type="match status" value="1"/>
</dbReference>
<dbReference type="InterPro" id="IPR011671">
    <property type="entry name" value="tRNA_uracil_MeTrfase"/>
</dbReference>
<proteinExistence type="inferred from homology"/>
<dbReference type="KEGG" id="aqu:100639695"/>
<dbReference type="GeneID" id="100639695"/>